<keyword evidence="2" id="KW-1185">Reference proteome</keyword>
<proteinExistence type="predicted"/>
<dbReference type="STRING" id="188872.SAMN03080602_01452"/>
<sequence length="76" mass="9001">MIVSNNIAPDKNLYYLGSEILKILHRFENRLDLILLFDKLNEYVKVTFVLYTYSLDWLYLSGLIENDKKGTIIRCI</sequence>
<dbReference type="Proteomes" id="UP000193420">
    <property type="component" value="Unassembled WGS sequence"/>
</dbReference>
<protein>
    <submittedName>
        <fullName evidence="1">Uncharacterized protein</fullName>
    </submittedName>
</protein>
<dbReference type="EMBL" id="FXAO01000003">
    <property type="protein sequence ID" value="SMG23514.1"/>
    <property type="molecule type" value="Genomic_DNA"/>
</dbReference>
<dbReference type="RefSeq" id="WP_085497625.1">
    <property type="nucleotide sequence ID" value="NZ_FXAO01000003.1"/>
</dbReference>
<dbReference type="Pfam" id="PF20293">
    <property type="entry name" value="MC6"/>
    <property type="match status" value="1"/>
</dbReference>
<reference evidence="2" key="1">
    <citation type="submission" date="2017-04" db="EMBL/GenBank/DDBJ databases">
        <authorList>
            <person name="Varghese N."/>
            <person name="Submissions S."/>
        </authorList>
    </citation>
    <scope>NUCLEOTIDE SEQUENCE [LARGE SCALE GENOMIC DNA]</scope>
    <source>
        <strain evidence="2">DSM 19835</strain>
    </source>
</reference>
<organism evidence="1 2">
    <name type="scientific">Arenibacter troitsensis</name>
    <dbReference type="NCBI Taxonomy" id="188872"/>
    <lineage>
        <taxon>Bacteria</taxon>
        <taxon>Pseudomonadati</taxon>
        <taxon>Bacteroidota</taxon>
        <taxon>Flavobacteriia</taxon>
        <taxon>Flavobacteriales</taxon>
        <taxon>Flavobacteriaceae</taxon>
        <taxon>Arenibacter</taxon>
    </lineage>
</organism>
<evidence type="ECO:0000313" key="2">
    <source>
        <dbReference type="Proteomes" id="UP000193420"/>
    </source>
</evidence>
<dbReference type="AlphaFoldDB" id="A0A1X7J963"/>
<gene>
    <name evidence="1" type="ORF">SAMN03080602_01452</name>
</gene>
<dbReference type="InterPro" id="IPR046897">
    <property type="entry name" value="ABC-3C_MC6"/>
</dbReference>
<accession>A0A1X7J963</accession>
<name>A0A1X7J963_9FLAO</name>
<evidence type="ECO:0000313" key="1">
    <source>
        <dbReference type="EMBL" id="SMG23514.1"/>
    </source>
</evidence>